<keyword evidence="2" id="KW-0808">Transferase</keyword>
<comment type="caution">
    <text evidence="2">The sequence shown here is derived from an EMBL/GenBank/DDBJ whole genome shotgun (WGS) entry which is preliminary data.</text>
</comment>
<proteinExistence type="predicted"/>
<gene>
    <name evidence="2" type="ORF">FYJ45_13215</name>
</gene>
<evidence type="ECO:0000313" key="3">
    <source>
        <dbReference type="Proteomes" id="UP000436047"/>
    </source>
</evidence>
<feature type="domain" description="Polysaccharide pyruvyl transferase" evidence="1">
    <location>
        <begin position="21"/>
        <end position="311"/>
    </location>
</feature>
<reference evidence="2 3" key="1">
    <citation type="submission" date="2019-08" db="EMBL/GenBank/DDBJ databases">
        <title>In-depth cultivation of the pig gut microbiome towards novel bacterial diversity and tailored functional studies.</title>
        <authorList>
            <person name="Wylensek D."/>
            <person name="Hitch T.C.A."/>
            <person name="Clavel T."/>
        </authorList>
    </citation>
    <scope>NUCLEOTIDE SEQUENCE [LARGE SCALE GENOMIC DNA]</scope>
    <source>
        <strain evidence="2 3">WCA-389-WT-23B</strain>
    </source>
</reference>
<keyword evidence="3" id="KW-1185">Reference proteome</keyword>
<organism evidence="2 3">
    <name type="scientific">Eisenbergiella porci</name>
    <dbReference type="NCBI Taxonomy" id="2652274"/>
    <lineage>
        <taxon>Bacteria</taxon>
        <taxon>Bacillati</taxon>
        <taxon>Bacillota</taxon>
        <taxon>Clostridia</taxon>
        <taxon>Lachnospirales</taxon>
        <taxon>Lachnospiraceae</taxon>
        <taxon>Eisenbergiella</taxon>
    </lineage>
</organism>
<accession>A0A6N7WHJ1</accession>
<dbReference type="EMBL" id="VUMI01000020">
    <property type="protein sequence ID" value="MSS89225.1"/>
    <property type="molecule type" value="Genomic_DNA"/>
</dbReference>
<dbReference type="AlphaFoldDB" id="A0A6N7WHJ1"/>
<evidence type="ECO:0000259" key="1">
    <source>
        <dbReference type="Pfam" id="PF04230"/>
    </source>
</evidence>
<sequence length="372" mass="42687">MGDIWRKNMKIGILSMQKVDNYGSVLQAYSLKKMIETLGHQVEFIDIKRGEDENLNAQCKKLSSYSADKDKSWVACQMLRVINKLSNIEAERIYDKFRLNELHIKRNTNNSIYDVCTIGSDEVFNCLQSSKWGFDSQLFGNVKNAKRVITYAACCGSTKEEDLSEELRQAIITAMSNLDAISVRDENTEKFVRTLIGRESVYNLDPVAVGDFSAEIQSSNVNGKLPKRYCIVYSYQERISDKETISAIRNYCKKYNLVPIAPFGRQKWIKAQKMLAPFELLKAFMNAECIITDTFHGTIFGAKFGKKMAVIIKDSNRNKLEDLIDRLGIEEHVVTDIDELENILSVELDRDRIDKVLENARKNTFQYLEENL</sequence>
<dbReference type="GO" id="GO:0016740">
    <property type="term" value="F:transferase activity"/>
    <property type="evidence" value="ECO:0007669"/>
    <property type="project" value="UniProtKB-KW"/>
</dbReference>
<name>A0A6N7WHJ1_9FIRM</name>
<protein>
    <submittedName>
        <fullName evidence="2">Polysaccharide pyruvyl transferase family protein</fullName>
    </submittedName>
</protein>
<evidence type="ECO:0000313" key="2">
    <source>
        <dbReference type="EMBL" id="MSS89225.1"/>
    </source>
</evidence>
<dbReference type="Proteomes" id="UP000436047">
    <property type="component" value="Unassembled WGS sequence"/>
</dbReference>
<dbReference type="InterPro" id="IPR007345">
    <property type="entry name" value="Polysacch_pyruvyl_Trfase"/>
</dbReference>
<dbReference type="Pfam" id="PF04230">
    <property type="entry name" value="PS_pyruv_trans"/>
    <property type="match status" value="1"/>
</dbReference>